<dbReference type="AlphaFoldDB" id="B5VQQ5"/>
<keyword evidence="1" id="KW-1133">Transmembrane helix</keyword>
<evidence type="ECO:0000256" key="1">
    <source>
        <dbReference type="SAM" id="Phobius"/>
    </source>
</evidence>
<comment type="caution">
    <text evidence="2">The sequence shown here is derived from an EMBL/GenBank/DDBJ whole genome shotgun (WGS) entry which is preliminary data.</text>
</comment>
<evidence type="ECO:0000313" key="2">
    <source>
        <dbReference type="EMBL" id="EDZ69738.1"/>
    </source>
</evidence>
<accession>B5VQQ5</accession>
<dbReference type="EMBL" id="ABSV01001991">
    <property type="protein sequence ID" value="EDZ69738.1"/>
    <property type="molecule type" value="Genomic_DNA"/>
</dbReference>
<proteinExistence type="predicted"/>
<name>B5VQQ5_YEAS6</name>
<protein>
    <submittedName>
        <fullName evidence="2">Uncharacterized protein</fullName>
    </submittedName>
</protein>
<sequence length="37" mass="4673">MLTWSIRPDCLFFYFSVSSLLYRLWYKLEKLKQHVFI</sequence>
<evidence type="ECO:0000313" key="3">
    <source>
        <dbReference type="Proteomes" id="UP000008988"/>
    </source>
</evidence>
<gene>
    <name evidence="2" type="ORF">AWRI1631_141790</name>
</gene>
<organism evidence="2 3">
    <name type="scientific">Saccharomyces cerevisiae (strain AWRI1631)</name>
    <name type="common">Baker's yeast</name>
    <dbReference type="NCBI Taxonomy" id="545124"/>
    <lineage>
        <taxon>Eukaryota</taxon>
        <taxon>Fungi</taxon>
        <taxon>Dikarya</taxon>
        <taxon>Ascomycota</taxon>
        <taxon>Saccharomycotina</taxon>
        <taxon>Saccharomycetes</taxon>
        <taxon>Saccharomycetales</taxon>
        <taxon>Saccharomycetaceae</taxon>
        <taxon>Saccharomyces</taxon>
    </lineage>
</organism>
<reference evidence="2 3" key="1">
    <citation type="journal article" date="2008" name="FEMS Yeast Res.">
        <title>Comparative genome analysis of a Saccharomyces cerevisiae wine strain.</title>
        <authorList>
            <person name="Borneman A.R."/>
            <person name="Forgan A.H."/>
            <person name="Pretorius I.S."/>
            <person name="Chambers P.J."/>
        </authorList>
    </citation>
    <scope>NUCLEOTIDE SEQUENCE [LARGE SCALE GENOMIC DNA]</scope>
    <source>
        <strain evidence="2 3">AWRI1631</strain>
    </source>
</reference>
<keyword evidence="1" id="KW-0472">Membrane</keyword>
<dbReference type="Proteomes" id="UP000008988">
    <property type="component" value="Unassembled WGS sequence"/>
</dbReference>
<keyword evidence="1" id="KW-0812">Transmembrane</keyword>
<feature type="transmembrane region" description="Helical" evidence="1">
    <location>
        <begin position="6"/>
        <end position="25"/>
    </location>
</feature>